<evidence type="ECO:0000313" key="1">
    <source>
        <dbReference type="EMBL" id="WUV47621.1"/>
    </source>
</evidence>
<keyword evidence="2" id="KW-1185">Reference proteome</keyword>
<organism evidence="1 2">
    <name type="scientific">Nocardia vinacea</name>
    <dbReference type="NCBI Taxonomy" id="96468"/>
    <lineage>
        <taxon>Bacteria</taxon>
        <taxon>Bacillati</taxon>
        <taxon>Actinomycetota</taxon>
        <taxon>Actinomycetes</taxon>
        <taxon>Mycobacteriales</taxon>
        <taxon>Nocardiaceae</taxon>
        <taxon>Nocardia</taxon>
    </lineage>
</organism>
<gene>
    <name evidence="1" type="ORF">OG563_05115</name>
</gene>
<sequence>MTTLEQHPAVAVATRALAGSDRDLSPVTAVIRDDVAAVLIDGAQGRWIVFADPRDNEWFVEGTTFGAPRPAGPRSDRSPDHMPLQRLRIRFHGHGEGGEGWLAVTGLAAYDAVSVAVASGLDEAVASVTDDGLVFAIIRARADDDPSVYVNTRDGRRISAVARES</sequence>
<dbReference type="Proteomes" id="UP001432062">
    <property type="component" value="Chromosome"/>
</dbReference>
<evidence type="ECO:0000313" key="2">
    <source>
        <dbReference type="Proteomes" id="UP001432062"/>
    </source>
</evidence>
<name>A0ABZ1YZQ7_9NOCA</name>
<reference evidence="1" key="1">
    <citation type="submission" date="2022-10" db="EMBL/GenBank/DDBJ databases">
        <title>The complete genomes of actinobacterial strains from the NBC collection.</title>
        <authorList>
            <person name="Joergensen T.S."/>
            <person name="Alvarez Arevalo M."/>
            <person name="Sterndorff E.B."/>
            <person name="Faurdal D."/>
            <person name="Vuksanovic O."/>
            <person name="Mourched A.-S."/>
            <person name="Charusanti P."/>
            <person name="Shaw S."/>
            <person name="Blin K."/>
            <person name="Weber T."/>
        </authorList>
    </citation>
    <scope>NUCLEOTIDE SEQUENCE</scope>
    <source>
        <strain evidence="1">NBC_01482</strain>
    </source>
</reference>
<accession>A0ABZ1YZQ7</accession>
<dbReference type="RefSeq" id="WP_329411726.1">
    <property type="nucleotide sequence ID" value="NZ_CP109441.1"/>
</dbReference>
<protein>
    <submittedName>
        <fullName evidence="1">Uncharacterized protein</fullName>
    </submittedName>
</protein>
<dbReference type="EMBL" id="CP109441">
    <property type="protein sequence ID" value="WUV47621.1"/>
    <property type="molecule type" value="Genomic_DNA"/>
</dbReference>
<proteinExistence type="predicted"/>